<dbReference type="OrthoDB" id="9807923at2"/>
<dbReference type="InterPro" id="IPR019587">
    <property type="entry name" value="Polyketide_cyclase/dehydratase"/>
</dbReference>
<dbReference type="SUPFAM" id="SSF55136">
    <property type="entry name" value="Probable bacterial effector-binding domain"/>
    <property type="match status" value="1"/>
</dbReference>
<organism evidence="2 3">
    <name type="scientific">Sunxiuqinia dokdonensis</name>
    <dbReference type="NCBI Taxonomy" id="1409788"/>
    <lineage>
        <taxon>Bacteria</taxon>
        <taxon>Pseudomonadati</taxon>
        <taxon>Bacteroidota</taxon>
        <taxon>Bacteroidia</taxon>
        <taxon>Marinilabiliales</taxon>
        <taxon>Prolixibacteraceae</taxon>
        <taxon>Sunxiuqinia</taxon>
    </lineage>
</organism>
<reference evidence="3" key="1">
    <citation type="submission" date="2015-07" db="EMBL/GenBank/DDBJ databases">
        <title>Genome sequencing of Sunxiuqinia dokdonensis strain SK.</title>
        <authorList>
            <person name="Ahn S."/>
            <person name="Kim B.-C."/>
        </authorList>
    </citation>
    <scope>NUCLEOTIDE SEQUENCE [LARGE SCALE GENOMIC DNA]</scope>
    <source>
        <strain evidence="3">SK</strain>
    </source>
</reference>
<dbReference type="InterPro" id="IPR029442">
    <property type="entry name" value="GyrI-like"/>
</dbReference>
<keyword evidence="3" id="KW-1185">Reference proteome</keyword>
<name>A0A0L8VEW4_9BACT</name>
<sequence>MKTFRKFLLGLGIILFAMLVVAYFLPRHVHVERTGTIAAPAKVVFNQVNNLHTWDKWAVWMQMDPDMQVEFENTGIGKNAAYTWNSENPNLGAGKLTITESVPYDSIATEMNFMEEGISTSYFLFEEKHGQTAITWAFDTDLGNNPVARWMGLFFESMIGSDFETGIANLKVVAETIVQEGRPIVELVKLPEFNYISIREDVELEAVSTQMGQVYSQLMNLIERHDLVMTDMPYAIYHKIDGNRIDLECGIPVDYGIEQQGAVLSGKMPSRTYATADHIGSYENLDQTHSFIQRWIPENGLTLAGSPMEKYLTDPQQQPDESKWVTVIYYPVR</sequence>
<dbReference type="SMART" id="SM00871">
    <property type="entry name" value="AraC_E_bind"/>
    <property type="match status" value="1"/>
</dbReference>
<gene>
    <name evidence="2" type="ORF">NC99_05270</name>
</gene>
<protein>
    <recommendedName>
        <fullName evidence="1">AraC effector-binding domain-containing protein</fullName>
    </recommendedName>
</protein>
<dbReference type="Proteomes" id="UP000036958">
    <property type="component" value="Unassembled WGS sequence"/>
</dbReference>
<evidence type="ECO:0000313" key="3">
    <source>
        <dbReference type="Proteomes" id="UP000036958"/>
    </source>
</evidence>
<dbReference type="InterPro" id="IPR023393">
    <property type="entry name" value="START-like_dom_sf"/>
</dbReference>
<proteinExistence type="predicted"/>
<dbReference type="InterPro" id="IPR011256">
    <property type="entry name" value="Reg_factor_effector_dom_sf"/>
</dbReference>
<dbReference type="AlphaFoldDB" id="A0A0L8VEW4"/>
<dbReference type="Pfam" id="PF10604">
    <property type="entry name" value="Polyketide_cyc2"/>
    <property type="match status" value="1"/>
</dbReference>
<dbReference type="CDD" id="cd07818">
    <property type="entry name" value="SRPBCC_1"/>
    <property type="match status" value="1"/>
</dbReference>
<dbReference type="Gene3D" id="3.20.80.10">
    <property type="entry name" value="Regulatory factor, effector binding domain"/>
    <property type="match status" value="1"/>
</dbReference>
<dbReference type="RefSeq" id="WP_053179456.1">
    <property type="nucleotide sequence ID" value="NZ_LGIA01000023.1"/>
</dbReference>
<dbReference type="Pfam" id="PF06445">
    <property type="entry name" value="GyrI-like"/>
    <property type="match status" value="1"/>
</dbReference>
<accession>A0A0L8VEW4</accession>
<evidence type="ECO:0000313" key="2">
    <source>
        <dbReference type="EMBL" id="KOH46687.1"/>
    </source>
</evidence>
<comment type="caution">
    <text evidence="2">The sequence shown here is derived from an EMBL/GenBank/DDBJ whole genome shotgun (WGS) entry which is preliminary data.</text>
</comment>
<feature type="domain" description="AraC effector-binding" evidence="1">
    <location>
        <begin position="183"/>
        <end position="333"/>
    </location>
</feature>
<dbReference type="SUPFAM" id="SSF55961">
    <property type="entry name" value="Bet v1-like"/>
    <property type="match status" value="1"/>
</dbReference>
<dbReference type="STRING" id="1409788.NC99_05270"/>
<dbReference type="EMBL" id="LGIA01000023">
    <property type="protein sequence ID" value="KOH46687.1"/>
    <property type="molecule type" value="Genomic_DNA"/>
</dbReference>
<evidence type="ECO:0000259" key="1">
    <source>
        <dbReference type="SMART" id="SM00871"/>
    </source>
</evidence>
<dbReference type="Gene3D" id="3.30.530.20">
    <property type="match status" value="1"/>
</dbReference>
<dbReference type="InterPro" id="IPR010499">
    <property type="entry name" value="AraC_E-bd"/>
</dbReference>